<accession>A0ABT5TTD9</accession>
<proteinExistence type="predicted"/>
<evidence type="ECO:0000313" key="3">
    <source>
        <dbReference type="Proteomes" id="UP001165561"/>
    </source>
</evidence>
<keyword evidence="1" id="KW-0472">Membrane</keyword>
<feature type="transmembrane region" description="Helical" evidence="1">
    <location>
        <begin position="27"/>
        <end position="51"/>
    </location>
</feature>
<reference evidence="2" key="1">
    <citation type="submission" date="2023-02" db="EMBL/GenBank/DDBJ databases">
        <title>Georgenia sp.10Sc9-8, isolated from a soil sample collected from the Taklamakan desert.</title>
        <authorList>
            <person name="Liu S."/>
        </authorList>
    </citation>
    <scope>NUCLEOTIDE SEQUENCE</scope>
    <source>
        <strain evidence="2">10Sc9-8</strain>
    </source>
</reference>
<name>A0ABT5TTD9_9MICO</name>
<feature type="non-terminal residue" evidence="2">
    <location>
        <position position="1"/>
    </location>
</feature>
<dbReference type="Proteomes" id="UP001165561">
    <property type="component" value="Unassembled WGS sequence"/>
</dbReference>
<evidence type="ECO:0000313" key="2">
    <source>
        <dbReference type="EMBL" id="MDD9205322.1"/>
    </source>
</evidence>
<keyword evidence="1" id="KW-0812">Transmembrane</keyword>
<protein>
    <recommendedName>
        <fullName evidence="4">EcsC family protein</fullName>
    </recommendedName>
</protein>
<evidence type="ECO:0008006" key="4">
    <source>
        <dbReference type="Google" id="ProtNLM"/>
    </source>
</evidence>
<dbReference type="EMBL" id="JARACI010000421">
    <property type="protein sequence ID" value="MDD9205322.1"/>
    <property type="molecule type" value="Genomic_DNA"/>
</dbReference>
<sequence>DRLRRDHPRATPHELIERLTRGYLRRAAVGGGAIGAVAAVPAIGTVAAAALTGGQTLSFLSASAGYVLAVARIHGIEVEHPARRRTLVLAALLGKDGPRAVEGQLGLGTLAWGRAAIGRLPLGTVRSVNTTLGRRLVRAGATRIGGLALGRLAPFGIGAVIGWTGGRALGRRVVEGVRASFGEPPAEVPDLIRA</sequence>
<evidence type="ECO:0000256" key="1">
    <source>
        <dbReference type="SAM" id="Phobius"/>
    </source>
</evidence>
<organism evidence="2 3">
    <name type="scientific">Georgenia halotolerans</name>
    <dbReference type="NCBI Taxonomy" id="3028317"/>
    <lineage>
        <taxon>Bacteria</taxon>
        <taxon>Bacillati</taxon>
        <taxon>Actinomycetota</taxon>
        <taxon>Actinomycetes</taxon>
        <taxon>Micrococcales</taxon>
        <taxon>Bogoriellaceae</taxon>
        <taxon>Georgenia</taxon>
    </lineage>
</organism>
<comment type="caution">
    <text evidence="2">The sequence shown here is derived from an EMBL/GenBank/DDBJ whole genome shotgun (WGS) entry which is preliminary data.</text>
</comment>
<feature type="transmembrane region" description="Helical" evidence="1">
    <location>
        <begin position="57"/>
        <end position="75"/>
    </location>
</feature>
<keyword evidence="3" id="KW-1185">Reference proteome</keyword>
<keyword evidence="1" id="KW-1133">Transmembrane helix</keyword>
<gene>
    <name evidence="2" type="ORF">PU560_02430</name>
</gene>